<dbReference type="SUPFAM" id="SSF56672">
    <property type="entry name" value="DNA/RNA polymerases"/>
    <property type="match status" value="1"/>
</dbReference>
<reference evidence="2 3" key="1">
    <citation type="submission" date="2019-03" db="EMBL/GenBank/DDBJ databases">
        <title>Single cell metagenomics reveals metabolic interactions within the superorganism composed of flagellate Streblomastix strix and complex community of Bacteroidetes bacteria on its surface.</title>
        <authorList>
            <person name="Treitli S.C."/>
            <person name="Kolisko M."/>
            <person name="Husnik F."/>
            <person name="Keeling P."/>
            <person name="Hampl V."/>
        </authorList>
    </citation>
    <scope>NUCLEOTIDE SEQUENCE [LARGE SCALE GENOMIC DNA]</scope>
    <source>
        <strain evidence="2">ST1C</strain>
    </source>
</reference>
<dbReference type="Gene3D" id="3.10.10.10">
    <property type="entry name" value="HIV Type 1 Reverse Transcriptase, subunit A, domain 1"/>
    <property type="match status" value="1"/>
</dbReference>
<dbReference type="OrthoDB" id="2286148at2759"/>
<dbReference type="InterPro" id="IPR000477">
    <property type="entry name" value="RT_dom"/>
</dbReference>
<dbReference type="Pfam" id="PF00078">
    <property type="entry name" value="RVT_1"/>
    <property type="match status" value="1"/>
</dbReference>
<dbReference type="InterPro" id="IPR052055">
    <property type="entry name" value="Hepadnavirus_pol/RT"/>
</dbReference>
<sequence length="286" mass="33971">MPPQIGIYPSQQQETILWISINLLNMSHLLFQYNLTSTDIKPQYISIKAIPLQQDSKISTSFHTLQTIPSTQQNNSSKIAYSSPAYHLIDMKFPIGGRLKQFRNAWQQHGVWEIVNVGIQAKWISSDSLENIERNRRITVQTRALQCEKQLESLIMKELQNKIIEEVEKDTIKWFNAVRAIPKRGRGKQRKITDYSELNDQLQEEHFKMEYIHVLREHLKPFDWMIKIDIENAYHHVTVNNNLKNYLRFKFKDETYRYIGMPSCIKYAPFVFSKTMRPVMKYFREI</sequence>
<dbReference type="PANTHER" id="PTHR33050">
    <property type="entry name" value="REVERSE TRANSCRIPTASE DOMAIN-CONTAINING PROTEIN"/>
    <property type="match status" value="1"/>
</dbReference>
<organism evidence="2 3">
    <name type="scientific">Streblomastix strix</name>
    <dbReference type="NCBI Taxonomy" id="222440"/>
    <lineage>
        <taxon>Eukaryota</taxon>
        <taxon>Metamonada</taxon>
        <taxon>Preaxostyla</taxon>
        <taxon>Oxymonadida</taxon>
        <taxon>Streblomastigidae</taxon>
        <taxon>Streblomastix</taxon>
    </lineage>
</organism>
<feature type="non-terminal residue" evidence="2">
    <location>
        <position position="286"/>
    </location>
</feature>
<gene>
    <name evidence="2" type="ORF">EZS28_045500</name>
</gene>
<evidence type="ECO:0000259" key="1">
    <source>
        <dbReference type="PROSITE" id="PS50878"/>
    </source>
</evidence>
<comment type="caution">
    <text evidence="2">The sequence shown here is derived from an EMBL/GenBank/DDBJ whole genome shotgun (WGS) entry which is preliminary data.</text>
</comment>
<dbReference type="InterPro" id="IPR043128">
    <property type="entry name" value="Rev_trsase/Diguanyl_cyclase"/>
</dbReference>
<proteinExistence type="predicted"/>
<evidence type="ECO:0000313" key="2">
    <source>
        <dbReference type="EMBL" id="KAA6358973.1"/>
    </source>
</evidence>
<dbReference type="PANTHER" id="PTHR33050:SF7">
    <property type="entry name" value="RIBONUCLEASE H"/>
    <property type="match status" value="1"/>
</dbReference>
<dbReference type="AlphaFoldDB" id="A0A5J4TMG8"/>
<feature type="domain" description="Reverse transcriptase" evidence="1">
    <location>
        <begin position="162"/>
        <end position="286"/>
    </location>
</feature>
<dbReference type="EMBL" id="SNRW01029095">
    <property type="protein sequence ID" value="KAA6358973.1"/>
    <property type="molecule type" value="Genomic_DNA"/>
</dbReference>
<protein>
    <recommendedName>
        <fullName evidence="1">Reverse transcriptase domain-containing protein</fullName>
    </recommendedName>
</protein>
<evidence type="ECO:0000313" key="3">
    <source>
        <dbReference type="Proteomes" id="UP000324800"/>
    </source>
</evidence>
<accession>A0A5J4TMG8</accession>
<dbReference type="InterPro" id="IPR043502">
    <property type="entry name" value="DNA/RNA_pol_sf"/>
</dbReference>
<dbReference type="Proteomes" id="UP000324800">
    <property type="component" value="Unassembled WGS sequence"/>
</dbReference>
<dbReference type="Gene3D" id="3.30.70.270">
    <property type="match status" value="1"/>
</dbReference>
<dbReference type="PROSITE" id="PS50878">
    <property type="entry name" value="RT_POL"/>
    <property type="match status" value="1"/>
</dbReference>
<name>A0A5J4TMG8_9EUKA</name>